<dbReference type="Proteomes" id="UP000238479">
    <property type="component" value="Chromosome 5"/>
</dbReference>
<protein>
    <recommendedName>
        <fullName evidence="3">Non-specific serine/threonine protein kinase</fullName>
    </recommendedName>
</protein>
<comment type="caution">
    <text evidence="1">The sequence shown here is derived from an EMBL/GenBank/DDBJ whole genome shotgun (WGS) entry which is preliminary data.</text>
</comment>
<dbReference type="AlphaFoldDB" id="A0A2P6QCY7"/>
<evidence type="ECO:0008006" key="3">
    <source>
        <dbReference type="Google" id="ProtNLM"/>
    </source>
</evidence>
<reference evidence="1 2" key="1">
    <citation type="journal article" date="2018" name="Nat. Genet.">
        <title>The Rosa genome provides new insights in the design of modern roses.</title>
        <authorList>
            <person name="Bendahmane M."/>
        </authorList>
    </citation>
    <scope>NUCLEOTIDE SEQUENCE [LARGE SCALE GENOMIC DNA]</scope>
    <source>
        <strain evidence="2">cv. Old Blush</strain>
    </source>
</reference>
<dbReference type="OMA" id="ERVNMQV"/>
<evidence type="ECO:0000313" key="1">
    <source>
        <dbReference type="EMBL" id="PRQ32048.1"/>
    </source>
</evidence>
<name>A0A2P6QCY7_ROSCH</name>
<accession>A0A2P6QCY7</accession>
<gene>
    <name evidence="1" type="ORF">RchiOBHm_Chr5g0042071</name>
</gene>
<dbReference type="EMBL" id="PDCK01000043">
    <property type="protein sequence ID" value="PRQ32048.1"/>
    <property type="molecule type" value="Genomic_DNA"/>
</dbReference>
<dbReference type="Gramene" id="PRQ32048">
    <property type="protein sequence ID" value="PRQ32048"/>
    <property type="gene ID" value="RchiOBHm_Chr5g0042071"/>
</dbReference>
<organism evidence="1 2">
    <name type="scientific">Rosa chinensis</name>
    <name type="common">China rose</name>
    <dbReference type="NCBI Taxonomy" id="74649"/>
    <lineage>
        <taxon>Eukaryota</taxon>
        <taxon>Viridiplantae</taxon>
        <taxon>Streptophyta</taxon>
        <taxon>Embryophyta</taxon>
        <taxon>Tracheophyta</taxon>
        <taxon>Spermatophyta</taxon>
        <taxon>Magnoliopsida</taxon>
        <taxon>eudicotyledons</taxon>
        <taxon>Gunneridae</taxon>
        <taxon>Pentapetalae</taxon>
        <taxon>rosids</taxon>
        <taxon>fabids</taxon>
        <taxon>Rosales</taxon>
        <taxon>Rosaceae</taxon>
        <taxon>Rosoideae</taxon>
        <taxon>Rosoideae incertae sedis</taxon>
        <taxon>Rosa</taxon>
    </lineage>
</organism>
<sequence length="91" mass="9971">MSLKLWVANSLDAGAVVKVVDATLLGIEEDHDFVSKRECLSSVMRLAVACSADSPEERVNMQVALATLKKIKIKFLKDVRGGVESSRIRIL</sequence>
<keyword evidence="2" id="KW-1185">Reference proteome</keyword>
<evidence type="ECO:0000313" key="2">
    <source>
        <dbReference type="Proteomes" id="UP000238479"/>
    </source>
</evidence>
<dbReference type="Gene3D" id="1.10.510.10">
    <property type="entry name" value="Transferase(Phosphotransferase) domain 1"/>
    <property type="match status" value="1"/>
</dbReference>
<proteinExistence type="predicted"/>